<keyword evidence="1" id="KW-0175">Coiled coil</keyword>
<evidence type="ECO:0000256" key="2">
    <source>
        <dbReference type="SAM" id="MobiDB-lite"/>
    </source>
</evidence>
<dbReference type="SUPFAM" id="SSF75708">
    <property type="entry name" value="Chemotaxis phosphatase CheZ"/>
    <property type="match status" value="1"/>
</dbReference>
<feature type="region of interest" description="Disordered" evidence="2">
    <location>
        <begin position="215"/>
        <end position="235"/>
    </location>
</feature>
<accession>A0A0H2MFR6</accession>
<dbReference type="Gene3D" id="1.10.287.500">
    <property type="entry name" value="Helix hairpin bin"/>
    <property type="match status" value="1"/>
</dbReference>
<name>A0A0H2MFR6_9PROT</name>
<dbReference type="RefSeq" id="WP_047763463.1">
    <property type="nucleotide sequence ID" value="NZ_LAQL01000004.1"/>
</dbReference>
<dbReference type="OrthoDB" id="7269965at2"/>
<protein>
    <submittedName>
        <fullName evidence="3">Uncharacterized protein</fullName>
    </submittedName>
</protein>
<evidence type="ECO:0000256" key="1">
    <source>
        <dbReference type="SAM" id="Coils"/>
    </source>
</evidence>
<dbReference type="Pfam" id="PF04344">
    <property type="entry name" value="CheZ"/>
    <property type="match status" value="1"/>
</dbReference>
<sequence>MSNNDPRKEYAAERGVRLRRGLSPNASISNMQLFESINELRSEIVALKQSNAAVRQQSTQQTDAEKSFNDAEDVRVEIAQMVRMIGKTKKEIAQIKHPDDVDDPFAQSTNELDAIVMATETATNDILDANEKIEATVNELSALMSDDSDVQTACDKIANHVITILEASNFQDVTGQRMTKIINTLRFIEDRIVSMINIWGAEAFMDLPVGVEDGREGDDQLMNGPAAENEGITQDDIDALFD</sequence>
<evidence type="ECO:0000313" key="3">
    <source>
        <dbReference type="EMBL" id="KLN61384.1"/>
    </source>
</evidence>
<dbReference type="AlphaFoldDB" id="A0A0H2MFR6"/>
<dbReference type="EMBL" id="LAQL01000004">
    <property type="protein sequence ID" value="KLN61384.1"/>
    <property type="molecule type" value="Genomic_DNA"/>
</dbReference>
<reference evidence="3 4" key="1">
    <citation type="submission" date="2015-03" db="EMBL/GenBank/DDBJ databases">
        <title>Genome Sequence of Kiloniella spongiae MEBiC09566, isolated from a marine sponge.</title>
        <authorList>
            <person name="Shao Z."/>
            <person name="Wang L."/>
            <person name="Li X."/>
        </authorList>
    </citation>
    <scope>NUCLEOTIDE SEQUENCE [LARGE SCALE GENOMIC DNA]</scope>
    <source>
        <strain evidence="3 4">MEBiC09566</strain>
    </source>
</reference>
<dbReference type="GO" id="GO:0050920">
    <property type="term" value="P:regulation of chemotaxis"/>
    <property type="evidence" value="ECO:0007669"/>
    <property type="project" value="InterPro"/>
</dbReference>
<comment type="caution">
    <text evidence="3">The sequence shown here is derived from an EMBL/GenBank/DDBJ whole genome shotgun (WGS) entry which is preliminary data.</text>
</comment>
<dbReference type="GO" id="GO:0003824">
    <property type="term" value="F:catalytic activity"/>
    <property type="evidence" value="ECO:0007669"/>
    <property type="project" value="InterPro"/>
</dbReference>
<dbReference type="GO" id="GO:0009288">
    <property type="term" value="C:bacterial-type flagellum"/>
    <property type="evidence" value="ECO:0007669"/>
    <property type="project" value="InterPro"/>
</dbReference>
<gene>
    <name evidence="3" type="ORF">WH96_07000</name>
</gene>
<keyword evidence="4" id="KW-1185">Reference proteome</keyword>
<organism evidence="3 4">
    <name type="scientific">Kiloniella spongiae</name>
    <dbReference type="NCBI Taxonomy" id="1489064"/>
    <lineage>
        <taxon>Bacteria</taxon>
        <taxon>Pseudomonadati</taxon>
        <taxon>Pseudomonadota</taxon>
        <taxon>Alphaproteobacteria</taxon>
        <taxon>Rhodospirillales</taxon>
        <taxon>Kiloniellaceae</taxon>
        <taxon>Kiloniella</taxon>
    </lineage>
</organism>
<proteinExistence type="predicted"/>
<feature type="coiled-coil region" evidence="1">
    <location>
        <begin position="30"/>
        <end position="57"/>
    </location>
</feature>
<evidence type="ECO:0000313" key="4">
    <source>
        <dbReference type="Proteomes" id="UP000035444"/>
    </source>
</evidence>
<dbReference type="STRING" id="1489064.WH96_07000"/>
<dbReference type="InterPro" id="IPR007439">
    <property type="entry name" value="Chemotax_Pase_CheZ"/>
</dbReference>
<dbReference type="Proteomes" id="UP000035444">
    <property type="component" value="Unassembled WGS sequence"/>
</dbReference>